<dbReference type="Gene3D" id="1.10.10.60">
    <property type="entry name" value="Homeodomain-like"/>
    <property type="match status" value="1"/>
</dbReference>
<name>A0A4R7I357_9ACTN</name>
<evidence type="ECO:0000259" key="5">
    <source>
        <dbReference type="PROSITE" id="PS50977"/>
    </source>
</evidence>
<dbReference type="InterPro" id="IPR025996">
    <property type="entry name" value="MT1864/Rv1816-like_C"/>
</dbReference>
<dbReference type="OrthoDB" id="4709966at2"/>
<dbReference type="Pfam" id="PF13305">
    <property type="entry name" value="TetR_C_33"/>
    <property type="match status" value="1"/>
</dbReference>
<evidence type="ECO:0000313" key="7">
    <source>
        <dbReference type="Proteomes" id="UP000294558"/>
    </source>
</evidence>
<dbReference type="InterPro" id="IPR050109">
    <property type="entry name" value="HTH-type_TetR-like_transc_reg"/>
</dbReference>
<comment type="caution">
    <text evidence="6">The sequence shown here is derived from an EMBL/GenBank/DDBJ whole genome shotgun (WGS) entry which is preliminary data.</text>
</comment>
<reference evidence="6 7" key="1">
    <citation type="submission" date="2019-03" db="EMBL/GenBank/DDBJ databases">
        <title>Sequencing the genomes of 1000 actinobacteria strains.</title>
        <authorList>
            <person name="Klenk H.-P."/>
        </authorList>
    </citation>
    <scope>NUCLEOTIDE SEQUENCE [LARGE SCALE GENOMIC DNA]</scope>
    <source>
        <strain evidence="6 7">DSM 18936</strain>
    </source>
</reference>
<dbReference type="InterPro" id="IPR001647">
    <property type="entry name" value="HTH_TetR"/>
</dbReference>
<evidence type="ECO:0000256" key="2">
    <source>
        <dbReference type="ARBA" id="ARBA00023125"/>
    </source>
</evidence>
<dbReference type="Pfam" id="PF00440">
    <property type="entry name" value="TetR_N"/>
    <property type="match status" value="1"/>
</dbReference>
<keyword evidence="1" id="KW-0805">Transcription regulation</keyword>
<dbReference type="SUPFAM" id="SSF48498">
    <property type="entry name" value="Tetracyclin repressor-like, C-terminal domain"/>
    <property type="match status" value="1"/>
</dbReference>
<organism evidence="6 7">
    <name type="scientific">Ilumatobacter fluminis</name>
    <dbReference type="NCBI Taxonomy" id="467091"/>
    <lineage>
        <taxon>Bacteria</taxon>
        <taxon>Bacillati</taxon>
        <taxon>Actinomycetota</taxon>
        <taxon>Acidimicrobiia</taxon>
        <taxon>Acidimicrobiales</taxon>
        <taxon>Ilumatobacteraceae</taxon>
        <taxon>Ilumatobacter</taxon>
    </lineage>
</organism>
<feature type="DNA-binding region" description="H-T-H motif" evidence="4">
    <location>
        <begin position="29"/>
        <end position="48"/>
    </location>
</feature>
<dbReference type="EMBL" id="SOAU01000001">
    <property type="protein sequence ID" value="TDT17670.1"/>
    <property type="molecule type" value="Genomic_DNA"/>
</dbReference>
<sequence length="200" mass="21805">MNRVHDETSEALLAAAHRLLAGEGPDALTVRRIATEAGMSTMNVYSRFGGKDGVIDELYVYGYNKLFDAIEQVEETDDALDDLRRVAIAYRSFATEHPMYYEIMFRGANPSAQSVDRALAGLGNFVARLERAAERGAVRFPADLDSTAATAWLWGTCHGLVSLELDGIADEVVDWAKIYASATDVAITGLRPAAFHDSSN</sequence>
<dbReference type="AlphaFoldDB" id="A0A4R7I357"/>
<keyword evidence="3" id="KW-0804">Transcription</keyword>
<proteinExistence type="predicted"/>
<dbReference type="PROSITE" id="PS50977">
    <property type="entry name" value="HTH_TETR_2"/>
    <property type="match status" value="1"/>
</dbReference>
<dbReference type="PANTHER" id="PTHR30055:SF234">
    <property type="entry name" value="HTH-TYPE TRANSCRIPTIONAL REGULATOR BETI"/>
    <property type="match status" value="1"/>
</dbReference>
<dbReference type="Proteomes" id="UP000294558">
    <property type="component" value="Unassembled WGS sequence"/>
</dbReference>
<evidence type="ECO:0000256" key="1">
    <source>
        <dbReference type="ARBA" id="ARBA00023015"/>
    </source>
</evidence>
<dbReference type="GO" id="GO:0000976">
    <property type="term" value="F:transcription cis-regulatory region binding"/>
    <property type="evidence" value="ECO:0007669"/>
    <property type="project" value="TreeGrafter"/>
</dbReference>
<dbReference type="InterPro" id="IPR009057">
    <property type="entry name" value="Homeodomain-like_sf"/>
</dbReference>
<evidence type="ECO:0000256" key="3">
    <source>
        <dbReference type="ARBA" id="ARBA00023163"/>
    </source>
</evidence>
<dbReference type="Gene3D" id="1.10.357.10">
    <property type="entry name" value="Tetracycline Repressor, domain 2"/>
    <property type="match status" value="1"/>
</dbReference>
<dbReference type="PANTHER" id="PTHR30055">
    <property type="entry name" value="HTH-TYPE TRANSCRIPTIONAL REGULATOR RUTR"/>
    <property type="match status" value="1"/>
</dbReference>
<dbReference type="GO" id="GO:0003700">
    <property type="term" value="F:DNA-binding transcription factor activity"/>
    <property type="evidence" value="ECO:0007669"/>
    <property type="project" value="TreeGrafter"/>
</dbReference>
<dbReference type="InterPro" id="IPR036271">
    <property type="entry name" value="Tet_transcr_reg_TetR-rel_C_sf"/>
</dbReference>
<feature type="domain" description="HTH tetR-type" evidence="5">
    <location>
        <begin position="6"/>
        <end position="66"/>
    </location>
</feature>
<keyword evidence="2 4" id="KW-0238">DNA-binding</keyword>
<protein>
    <submittedName>
        <fullName evidence="6">TetR family transcriptional regulator</fullName>
    </submittedName>
</protein>
<keyword evidence="7" id="KW-1185">Reference proteome</keyword>
<evidence type="ECO:0000256" key="4">
    <source>
        <dbReference type="PROSITE-ProRule" id="PRU00335"/>
    </source>
</evidence>
<accession>A0A4R7I357</accession>
<gene>
    <name evidence="6" type="ORF">BDK89_3281</name>
</gene>
<dbReference type="SUPFAM" id="SSF46689">
    <property type="entry name" value="Homeodomain-like"/>
    <property type="match status" value="1"/>
</dbReference>
<evidence type="ECO:0000313" key="6">
    <source>
        <dbReference type="EMBL" id="TDT17670.1"/>
    </source>
</evidence>
<dbReference type="RefSeq" id="WP_133869944.1">
    <property type="nucleotide sequence ID" value="NZ_SOAU01000001.1"/>
</dbReference>